<evidence type="ECO:0000313" key="1">
    <source>
        <dbReference type="EMBL" id="CAG5074444.1"/>
    </source>
</evidence>
<organism evidence="1 2">
    <name type="scientific">Dyadobacter linearis</name>
    <dbReference type="NCBI Taxonomy" id="2823330"/>
    <lineage>
        <taxon>Bacteria</taxon>
        <taxon>Pseudomonadati</taxon>
        <taxon>Bacteroidota</taxon>
        <taxon>Cytophagia</taxon>
        <taxon>Cytophagales</taxon>
        <taxon>Spirosomataceae</taxon>
        <taxon>Dyadobacter</taxon>
    </lineage>
</organism>
<proteinExistence type="predicted"/>
<dbReference type="RefSeq" id="WP_215236364.1">
    <property type="nucleotide sequence ID" value="NZ_CAJRAU010000010.1"/>
</dbReference>
<dbReference type="EMBL" id="CAJRAU010000010">
    <property type="protein sequence ID" value="CAG5074444.1"/>
    <property type="molecule type" value="Genomic_DNA"/>
</dbReference>
<comment type="caution">
    <text evidence="1">The sequence shown here is derived from an EMBL/GenBank/DDBJ whole genome shotgun (WGS) entry which is preliminary data.</text>
</comment>
<reference evidence="1 2" key="1">
    <citation type="submission" date="2021-04" db="EMBL/GenBank/DDBJ databases">
        <authorList>
            <person name="Rodrigo-Torres L."/>
            <person name="Arahal R. D."/>
            <person name="Lucena T."/>
        </authorList>
    </citation>
    <scope>NUCLEOTIDE SEQUENCE [LARGE SCALE GENOMIC DNA]</scope>
    <source>
        <strain evidence="1 2">CECT 9623</strain>
    </source>
</reference>
<dbReference type="Proteomes" id="UP000679725">
    <property type="component" value="Unassembled WGS sequence"/>
</dbReference>
<gene>
    <name evidence="1" type="ORF">DYBT9623_05131</name>
</gene>
<name>A0ABM8UXN7_9BACT</name>
<evidence type="ECO:0000313" key="2">
    <source>
        <dbReference type="Proteomes" id="UP000679725"/>
    </source>
</evidence>
<keyword evidence="2" id="KW-1185">Reference proteome</keyword>
<evidence type="ECO:0008006" key="3">
    <source>
        <dbReference type="Google" id="ProtNLM"/>
    </source>
</evidence>
<protein>
    <recommendedName>
        <fullName evidence="3">DUF3892 domain-containing protein</fullName>
    </recommendedName>
</protein>
<sequence length="87" mass="10056">MVTLNFVKDDWVKEKNGSRLMRVDEYQIIEAVNYANGNQALPSSKRVYSGKIWCTWVNDNKTVVTQPFWEEDLEPAVPNVAQSQNNH</sequence>
<accession>A0ABM8UXN7</accession>